<organism evidence="2">
    <name type="scientific">marine metagenome</name>
    <dbReference type="NCBI Taxonomy" id="408172"/>
    <lineage>
        <taxon>unclassified sequences</taxon>
        <taxon>metagenomes</taxon>
        <taxon>ecological metagenomes</taxon>
    </lineage>
</organism>
<sequence length="191" mass="22175">MGIVTKTVLDVLASKLTLYLLLFIWLIHTIFSFLLLPPGDDLGVYFTPSLGIKNLFQNGMYIGDDFSHQYFVQPGFAFFHGLFFKLLSLIKIPINYYTYRLPQIFFVLMLLLGTVYLINLYHRKNKTNYLIQSNIFLIILAVTPFAQNCWYVRPDILGLVFIIIGLICYKYQQNSDHNINILYYASALLFG</sequence>
<dbReference type="AlphaFoldDB" id="A0A382TUH2"/>
<evidence type="ECO:0008006" key="3">
    <source>
        <dbReference type="Google" id="ProtNLM"/>
    </source>
</evidence>
<proteinExistence type="predicted"/>
<protein>
    <recommendedName>
        <fullName evidence="3">Glycosyltransferase RgtA/B/C/D-like domain-containing protein</fullName>
    </recommendedName>
</protein>
<feature type="transmembrane region" description="Helical" evidence="1">
    <location>
        <begin position="152"/>
        <end position="169"/>
    </location>
</feature>
<feature type="transmembrane region" description="Helical" evidence="1">
    <location>
        <begin position="103"/>
        <end position="122"/>
    </location>
</feature>
<accession>A0A382TUH2</accession>
<feature type="transmembrane region" description="Helical" evidence="1">
    <location>
        <begin position="129"/>
        <end position="146"/>
    </location>
</feature>
<evidence type="ECO:0000313" key="2">
    <source>
        <dbReference type="EMBL" id="SVD25653.1"/>
    </source>
</evidence>
<feature type="transmembrane region" description="Helical" evidence="1">
    <location>
        <begin position="16"/>
        <end position="36"/>
    </location>
</feature>
<reference evidence="2" key="1">
    <citation type="submission" date="2018-05" db="EMBL/GenBank/DDBJ databases">
        <authorList>
            <person name="Lanie J.A."/>
            <person name="Ng W.-L."/>
            <person name="Kazmierczak K.M."/>
            <person name="Andrzejewski T.M."/>
            <person name="Davidsen T.M."/>
            <person name="Wayne K.J."/>
            <person name="Tettelin H."/>
            <person name="Glass J.I."/>
            <person name="Rusch D."/>
            <person name="Podicherti R."/>
            <person name="Tsui H.-C.T."/>
            <person name="Winkler M.E."/>
        </authorList>
    </citation>
    <scope>NUCLEOTIDE SEQUENCE</scope>
</reference>
<dbReference type="EMBL" id="UINC01139231">
    <property type="protein sequence ID" value="SVD25653.1"/>
    <property type="molecule type" value="Genomic_DNA"/>
</dbReference>
<evidence type="ECO:0000256" key="1">
    <source>
        <dbReference type="SAM" id="Phobius"/>
    </source>
</evidence>
<feature type="non-terminal residue" evidence="2">
    <location>
        <position position="191"/>
    </location>
</feature>
<gene>
    <name evidence="2" type="ORF">METZ01_LOCUS378507</name>
</gene>
<keyword evidence="1" id="KW-0472">Membrane</keyword>
<name>A0A382TUH2_9ZZZZ</name>
<keyword evidence="1" id="KW-1133">Transmembrane helix</keyword>
<keyword evidence="1" id="KW-0812">Transmembrane</keyword>